<name>A0A3B3T6M6_9TELE</name>
<keyword evidence="2" id="KW-0812">Transmembrane</keyword>
<dbReference type="Proteomes" id="UP000261540">
    <property type="component" value="Unplaced"/>
</dbReference>
<evidence type="ECO:0000256" key="1">
    <source>
        <dbReference type="SAM" id="MobiDB-lite"/>
    </source>
</evidence>
<dbReference type="Ensembl" id="ENSPKIT00000019300.1">
    <property type="protein sequence ID" value="ENSPKIP00000038310.1"/>
    <property type="gene ID" value="ENSPKIG00000016124.1"/>
</dbReference>
<feature type="signal peptide" evidence="3">
    <location>
        <begin position="1"/>
        <end position="18"/>
    </location>
</feature>
<feature type="chain" id="PRO_5017469901" evidence="3">
    <location>
        <begin position="19"/>
        <end position="297"/>
    </location>
</feature>
<evidence type="ECO:0000256" key="2">
    <source>
        <dbReference type="SAM" id="Phobius"/>
    </source>
</evidence>
<dbReference type="AlphaFoldDB" id="A0A3B3T6M6"/>
<feature type="region of interest" description="Disordered" evidence="1">
    <location>
        <begin position="267"/>
        <end position="297"/>
    </location>
</feature>
<organism evidence="4 5">
    <name type="scientific">Paramormyrops kingsleyae</name>
    <dbReference type="NCBI Taxonomy" id="1676925"/>
    <lineage>
        <taxon>Eukaryota</taxon>
        <taxon>Metazoa</taxon>
        <taxon>Chordata</taxon>
        <taxon>Craniata</taxon>
        <taxon>Vertebrata</taxon>
        <taxon>Euteleostomi</taxon>
        <taxon>Actinopterygii</taxon>
        <taxon>Neopterygii</taxon>
        <taxon>Teleostei</taxon>
        <taxon>Osteoglossocephala</taxon>
        <taxon>Osteoglossomorpha</taxon>
        <taxon>Osteoglossiformes</taxon>
        <taxon>Mormyridae</taxon>
        <taxon>Paramormyrops</taxon>
    </lineage>
</organism>
<evidence type="ECO:0000313" key="4">
    <source>
        <dbReference type="Ensembl" id="ENSPKIP00000038310.1"/>
    </source>
</evidence>
<evidence type="ECO:0000256" key="3">
    <source>
        <dbReference type="SAM" id="SignalP"/>
    </source>
</evidence>
<proteinExistence type="predicted"/>
<keyword evidence="3" id="KW-0732">Signal</keyword>
<dbReference type="STRING" id="1676925.ENSPKIP00000038310"/>
<keyword evidence="2" id="KW-1133">Transmembrane helix</keyword>
<keyword evidence="2" id="KW-0472">Membrane</keyword>
<feature type="compositionally biased region" description="Polar residues" evidence="1">
    <location>
        <begin position="272"/>
        <end position="284"/>
    </location>
</feature>
<feature type="transmembrane region" description="Helical" evidence="2">
    <location>
        <begin position="126"/>
        <end position="149"/>
    </location>
</feature>
<feature type="transmembrane region" description="Helical" evidence="2">
    <location>
        <begin position="94"/>
        <end position="114"/>
    </location>
</feature>
<reference evidence="4" key="2">
    <citation type="submission" date="2025-09" db="UniProtKB">
        <authorList>
            <consortium name="Ensembl"/>
        </authorList>
    </citation>
    <scope>IDENTIFICATION</scope>
</reference>
<keyword evidence="5" id="KW-1185">Reference proteome</keyword>
<evidence type="ECO:0000313" key="5">
    <source>
        <dbReference type="Proteomes" id="UP000261540"/>
    </source>
</evidence>
<protein>
    <submittedName>
        <fullName evidence="4">Uncharacterized protein</fullName>
    </submittedName>
</protein>
<accession>A0A3B3T6M6</accession>
<sequence>MRACVCVCVTACMRVCVCVCTDARVCVCDCMHACMLHACMYAFVCARMRARVCVTACMRVCVCVCTDAFVSVCECMRACMRVCVCECMRVCMRLLHACMYACVCVLHACMYARVCVCEFRVCVSACVRACVCVCVLLACVYAFVCVWMRSCLCVSACVHVCVSTHTGAMGHSTKTLQAPRMATNSDKLQPGLSLMHRRPVRSEGASLSPRSQGVWNLSQRLRGQGREKHRMGLQPITGHTHTPFAHTCTPMANSNRHVFRLWGETGVPGGNPTMTQGEHANSTHMEPRRSPGPRGVN</sequence>
<reference evidence="4" key="1">
    <citation type="submission" date="2025-08" db="UniProtKB">
        <authorList>
            <consortium name="Ensembl"/>
        </authorList>
    </citation>
    <scope>IDENTIFICATION</scope>
</reference>
<dbReference type="GeneTree" id="ENSGT01070000257244"/>